<dbReference type="PANTHER" id="PTHR42760:SF133">
    <property type="entry name" value="3-OXOACYL-[ACYL-CARRIER-PROTEIN] REDUCTASE"/>
    <property type="match status" value="1"/>
</dbReference>
<dbReference type="RefSeq" id="WP_061802661.1">
    <property type="nucleotide sequence ID" value="NZ_FOXX01000024.1"/>
</dbReference>
<accession>A0A1I6C4G7</accession>
<dbReference type="SUPFAM" id="SSF51735">
    <property type="entry name" value="NAD(P)-binding Rossmann-fold domains"/>
    <property type="match status" value="1"/>
</dbReference>
<dbReference type="Proteomes" id="UP000182762">
    <property type="component" value="Unassembled WGS sequence"/>
</dbReference>
<protein>
    <submittedName>
        <fullName evidence="3">NAD(P)-dependent dehydrogenase, short-chain alcohol dehydrogenase family</fullName>
    </submittedName>
</protein>
<organism evidence="3 4">
    <name type="scientific">Priestia endophytica DSM 13796</name>
    <dbReference type="NCBI Taxonomy" id="1121089"/>
    <lineage>
        <taxon>Bacteria</taxon>
        <taxon>Bacillati</taxon>
        <taxon>Bacillota</taxon>
        <taxon>Bacilli</taxon>
        <taxon>Bacillales</taxon>
        <taxon>Bacillaceae</taxon>
        <taxon>Priestia</taxon>
    </lineage>
</organism>
<comment type="similarity">
    <text evidence="1">Belongs to the short-chain dehydrogenases/reductases (SDR) family.</text>
</comment>
<reference evidence="3 4" key="1">
    <citation type="submission" date="2016-10" db="EMBL/GenBank/DDBJ databases">
        <authorList>
            <person name="Varghese N."/>
            <person name="Submissions S."/>
        </authorList>
    </citation>
    <scope>NUCLEOTIDE SEQUENCE [LARGE SCALE GENOMIC DNA]</scope>
    <source>
        <strain evidence="3 4">DSM 13796</strain>
    </source>
</reference>
<name>A0A1I6C4G7_9BACI</name>
<evidence type="ECO:0000256" key="2">
    <source>
        <dbReference type="ARBA" id="ARBA00023002"/>
    </source>
</evidence>
<dbReference type="GeneID" id="93713462"/>
<proteinExistence type="inferred from homology"/>
<dbReference type="NCBIfam" id="NF005559">
    <property type="entry name" value="PRK07231.1"/>
    <property type="match status" value="1"/>
</dbReference>
<dbReference type="Pfam" id="PF13561">
    <property type="entry name" value="adh_short_C2"/>
    <property type="match status" value="1"/>
</dbReference>
<evidence type="ECO:0000313" key="3">
    <source>
        <dbReference type="EMBL" id="SFQ88083.1"/>
    </source>
</evidence>
<keyword evidence="4" id="KW-1185">Reference proteome</keyword>
<evidence type="ECO:0000313" key="4">
    <source>
        <dbReference type="Proteomes" id="UP000182762"/>
    </source>
</evidence>
<comment type="caution">
    <text evidence="3">The sequence shown here is derived from an EMBL/GenBank/DDBJ whole genome shotgun (WGS) entry which is preliminary data.</text>
</comment>
<dbReference type="PRINTS" id="PR00081">
    <property type="entry name" value="GDHRDH"/>
</dbReference>
<keyword evidence="2" id="KW-0560">Oxidoreductase</keyword>
<gene>
    <name evidence="3" type="ORF">SAMN02745910_04950</name>
</gene>
<dbReference type="Gene3D" id="3.40.50.720">
    <property type="entry name" value="NAD(P)-binding Rossmann-like Domain"/>
    <property type="match status" value="1"/>
</dbReference>
<dbReference type="EMBL" id="FOXX01000024">
    <property type="protein sequence ID" value="SFQ88083.1"/>
    <property type="molecule type" value="Genomic_DNA"/>
</dbReference>
<dbReference type="InterPro" id="IPR036291">
    <property type="entry name" value="NAD(P)-bd_dom_sf"/>
</dbReference>
<evidence type="ECO:0000256" key="1">
    <source>
        <dbReference type="ARBA" id="ARBA00006484"/>
    </source>
</evidence>
<dbReference type="PRINTS" id="PR00080">
    <property type="entry name" value="SDRFAMILY"/>
</dbReference>
<sequence length="256" mass="27689">MKANFDLTGKVAFVTGAGRGIGRTIAEGLANAGADVILLARTEGEVGKAATDIAEKTGRTTLPIVCDVTNSSSIQEAVDFALQQFHKIDILINNAGTSVRKTSLELLEEEWDTVIDVNFKSVFLLSRAIGKHMLEQKWGRIINIASVASSLTLSSGTPYGPSKAGVVQLTRQLANEWATEGVTVNAISPWFFKTSLNEEALDNKDFRTMIENRTPMKRLGNLEELLTPVIMFCSDGAGYITGQNLFVDGGVTHYGF</sequence>
<dbReference type="InterPro" id="IPR002347">
    <property type="entry name" value="SDR_fam"/>
</dbReference>
<dbReference type="PANTHER" id="PTHR42760">
    <property type="entry name" value="SHORT-CHAIN DEHYDROGENASES/REDUCTASES FAMILY MEMBER"/>
    <property type="match status" value="1"/>
</dbReference>